<evidence type="ECO:0000256" key="3">
    <source>
        <dbReference type="ARBA" id="ARBA00023163"/>
    </source>
</evidence>
<keyword evidence="2" id="KW-0238">DNA-binding</keyword>
<dbReference type="Pfam" id="PF00392">
    <property type="entry name" value="GntR"/>
    <property type="match status" value="1"/>
</dbReference>
<evidence type="ECO:0000256" key="2">
    <source>
        <dbReference type="ARBA" id="ARBA00023125"/>
    </source>
</evidence>
<feature type="domain" description="HTH gntR-type" evidence="4">
    <location>
        <begin position="15"/>
        <end position="70"/>
    </location>
</feature>
<evidence type="ECO:0000313" key="5">
    <source>
        <dbReference type="EMBL" id="SLN76613.1"/>
    </source>
</evidence>
<dbReference type="Gene3D" id="1.10.10.10">
    <property type="entry name" value="Winged helix-like DNA-binding domain superfamily/Winged helix DNA-binding domain"/>
    <property type="match status" value="1"/>
</dbReference>
<dbReference type="EMBL" id="FWFZ01000044">
    <property type="protein sequence ID" value="SLN76613.1"/>
    <property type="molecule type" value="Genomic_DNA"/>
</dbReference>
<evidence type="ECO:0000259" key="4">
    <source>
        <dbReference type="Pfam" id="PF00392"/>
    </source>
</evidence>
<name>A0A1Y5TXY6_9RHOB</name>
<keyword evidence="1" id="KW-0805">Transcription regulation</keyword>
<sequence>MIERSANRLDCSTADQLRIRICLEGATEPVPLHETRLSAEFQVSRTPIRQILQMLRREDMVEIRPGIGTVSTTLDPERRAYQGAVLETLVTAEAQLCAGQSMPLMLQANFASVRSLVEMRPLSTLDDVMQVMARMIATLEQSVADLLLRNATRAALWRQIRWLIRDAQCGGVSDAAVMDTIGADIRMIAEAGLKGPKSYPFIVLAQTGSFGTGDQTDDQKQPA</sequence>
<dbReference type="InterPro" id="IPR036390">
    <property type="entry name" value="WH_DNA-bd_sf"/>
</dbReference>
<evidence type="ECO:0000313" key="6">
    <source>
        <dbReference type="Proteomes" id="UP000193900"/>
    </source>
</evidence>
<dbReference type="RefSeq" id="WP_159458623.1">
    <property type="nucleotide sequence ID" value="NZ_FWFZ01000044.1"/>
</dbReference>
<proteinExistence type="predicted"/>
<dbReference type="GO" id="GO:0003700">
    <property type="term" value="F:DNA-binding transcription factor activity"/>
    <property type="evidence" value="ECO:0007669"/>
    <property type="project" value="InterPro"/>
</dbReference>
<accession>A0A1Y5TXY6</accession>
<protein>
    <submittedName>
        <fullName evidence="5">Bacterial regulatory proteins, gntR family</fullName>
    </submittedName>
</protein>
<organism evidence="5 6">
    <name type="scientific">Roseisalinus antarcticus</name>
    <dbReference type="NCBI Taxonomy" id="254357"/>
    <lineage>
        <taxon>Bacteria</taxon>
        <taxon>Pseudomonadati</taxon>
        <taxon>Pseudomonadota</taxon>
        <taxon>Alphaproteobacteria</taxon>
        <taxon>Rhodobacterales</taxon>
        <taxon>Roseobacteraceae</taxon>
        <taxon>Roseisalinus</taxon>
    </lineage>
</organism>
<reference evidence="5 6" key="1">
    <citation type="submission" date="2017-03" db="EMBL/GenBank/DDBJ databases">
        <authorList>
            <person name="Afonso C.L."/>
            <person name="Miller P.J."/>
            <person name="Scott M.A."/>
            <person name="Spackman E."/>
            <person name="Goraichik I."/>
            <person name="Dimitrov K.M."/>
            <person name="Suarez D.L."/>
            <person name="Swayne D.E."/>
        </authorList>
    </citation>
    <scope>NUCLEOTIDE SEQUENCE [LARGE SCALE GENOMIC DNA]</scope>
    <source>
        <strain evidence="5 6">CECT 7023</strain>
    </source>
</reference>
<dbReference type="Proteomes" id="UP000193900">
    <property type="component" value="Unassembled WGS sequence"/>
</dbReference>
<dbReference type="OrthoDB" id="7618373at2"/>
<dbReference type="SUPFAM" id="SSF46785">
    <property type="entry name" value="Winged helix' DNA-binding domain"/>
    <property type="match status" value="1"/>
</dbReference>
<keyword evidence="6" id="KW-1185">Reference proteome</keyword>
<dbReference type="AlphaFoldDB" id="A0A1Y5TXY6"/>
<dbReference type="InterPro" id="IPR036388">
    <property type="entry name" value="WH-like_DNA-bd_sf"/>
</dbReference>
<dbReference type="InterPro" id="IPR000524">
    <property type="entry name" value="Tscrpt_reg_HTH_GntR"/>
</dbReference>
<keyword evidence="3" id="KW-0804">Transcription</keyword>
<gene>
    <name evidence="5" type="ORF">ROA7023_04212</name>
</gene>
<evidence type="ECO:0000256" key="1">
    <source>
        <dbReference type="ARBA" id="ARBA00023015"/>
    </source>
</evidence>
<dbReference type="GO" id="GO:0003677">
    <property type="term" value="F:DNA binding"/>
    <property type="evidence" value="ECO:0007669"/>
    <property type="project" value="UniProtKB-KW"/>
</dbReference>